<reference evidence="1 2" key="1">
    <citation type="submission" date="2019-10" db="EMBL/GenBank/DDBJ databases">
        <title>Alkaliphilus serpentinus sp. nov. and Alkaliphilus pronyensis sp. nov., two novel anaerobic alkaliphilic species isolated from the serpentinized-hosted hydrothermal field of the Prony Bay (New Caledonia).</title>
        <authorList>
            <person name="Postec A."/>
        </authorList>
    </citation>
    <scope>NUCLEOTIDE SEQUENCE [LARGE SCALE GENOMIC DNA]</scope>
    <source>
        <strain evidence="1 2">LacT</strain>
    </source>
</reference>
<dbReference type="OrthoDB" id="9797564at2"/>
<keyword evidence="2" id="KW-1185">Reference proteome</keyword>
<protein>
    <submittedName>
        <fullName evidence="1">TnpV protein</fullName>
    </submittedName>
</protein>
<name>A0A833M6B2_9FIRM</name>
<comment type="caution">
    <text evidence="1">The sequence shown here is derived from an EMBL/GenBank/DDBJ whole genome shotgun (WGS) entry which is preliminary data.</text>
</comment>
<gene>
    <name evidence="1" type="ORF">F8153_13110</name>
</gene>
<dbReference type="EMBL" id="WBZB01000047">
    <property type="protein sequence ID" value="KAB3527108.1"/>
    <property type="molecule type" value="Genomic_DNA"/>
</dbReference>
<accession>A0A833M6B2</accession>
<evidence type="ECO:0000313" key="2">
    <source>
        <dbReference type="Proteomes" id="UP000465601"/>
    </source>
</evidence>
<dbReference type="RefSeq" id="WP_151866801.1">
    <property type="nucleotide sequence ID" value="NZ_WBZB01000047.1"/>
</dbReference>
<dbReference type="Proteomes" id="UP000465601">
    <property type="component" value="Unassembled WGS sequence"/>
</dbReference>
<evidence type="ECO:0000313" key="1">
    <source>
        <dbReference type="EMBL" id="KAB3527108.1"/>
    </source>
</evidence>
<sequence>MSMKPMELSYQEVQGIYHPQIQVSREESYDKKPLGKYGQMALNYLKEEHINRYNYLVTEGILLPPMHQVNEEAWERMEKLQDQMLQEEPIQDPTNTYQTYHHREMIRMRAEEIVLQEIIFKER</sequence>
<organism evidence="1 2">
    <name type="scientific">Alkaliphilus serpentinus</name>
    <dbReference type="NCBI Taxonomy" id="1482731"/>
    <lineage>
        <taxon>Bacteria</taxon>
        <taxon>Bacillati</taxon>
        <taxon>Bacillota</taxon>
        <taxon>Clostridia</taxon>
        <taxon>Peptostreptococcales</taxon>
        <taxon>Natronincolaceae</taxon>
        <taxon>Alkaliphilus</taxon>
    </lineage>
</organism>
<proteinExistence type="predicted"/>
<dbReference type="Pfam" id="PF14198">
    <property type="entry name" value="TnpV"/>
    <property type="match status" value="1"/>
</dbReference>
<dbReference type="InterPro" id="IPR026989">
    <property type="entry name" value="TnpV"/>
</dbReference>
<dbReference type="AlphaFoldDB" id="A0A833M6B2"/>